<reference evidence="4" key="1">
    <citation type="submission" date="2007-07" db="EMBL/GenBank/DDBJ databases">
        <title>PCAP assembly of the Caenorhabditis remanei genome.</title>
        <authorList>
            <consortium name="The Caenorhabditis remanei Sequencing Consortium"/>
            <person name="Wilson R.K."/>
        </authorList>
    </citation>
    <scope>NUCLEOTIDE SEQUENCE [LARGE SCALE GENOMIC DNA]</scope>
    <source>
        <strain evidence="4">PB4641</strain>
    </source>
</reference>
<dbReference type="InterPro" id="IPR056711">
    <property type="entry name" value="DUF7809"/>
</dbReference>
<dbReference type="eggNOG" id="KOG0800">
    <property type="taxonomic scope" value="Eukaryota"/>
</dbReference>
<accession>E3MXP3</accession>
<evidence type="ECO:0000256" key="1">
    <source>
        <dbReference type="SAM" id="Coils"/>
    </source>
</evidence>
<dbReference type="AlphaFoldDB" id="E3MXP3"/>
<dbReference type="OrthoDB" id="5900040at2759"/>
<organism evidence="5">
    <name type="scientific">Caenorhabditis remanei</name>
    <name type="common">Caenorhabditis vulgaris</name>
    <dbReference type="NCBI Taxonomy" id="31234"/>
    <lineage>
        <taxon>Eukaryota</taxon>
        <taxon>Metazoa</taxon>
        <taxon>Ecdysozoa</taxon>
        <taxon>Nematoda</taxon>
        <taxon>Chromadorea</taxon>
        <taxon>Rhabditida</taxon>
        <taxon>Rhabditina</taxon>
        <taxon>Rhabditomorpha</taxon>
        <taxon>Rhabditoidea</taxon>
        <taxon>Rhabditidae</taxon>
        <taxon>Peloderinae</taxon>
        <taxon>Caenorhabditis</taxon>
    </lineage>
</organism>
<keyword evidence="5" id="KW-1185">Reference proteome</keyword>
<dbReference type="STRING" id="31234.E3MXP3"/>
<feature type="domain" description="DUF7809" evidence="3">
    <location>
        <begin position="289"/>
        <end position="445"/>
    </location>
</feature>
<dbReference type="Pfam" id="PF25100">
    <property type="entry name" value="DUF7809"/>
    <property type="match status" value="1"/>
</dbReference>
<evidence type="ECO:0000313" key="5">
    <source>
        <dbReference type="Proteomes" id="UP000008281"/>
    </source>
</evidence>
<name>E3MXP3_CAERE</name>
<dbReference type="HOGENOM" id="CLU_007994_0_0_1"/>
<dbReference type="EMBL" id="DS268492">
    <property type="protein sequence ID" value="EFP11712.1"/>
    <property type="molecule type" value="Genomic_DNA"/>
</dbReference>
<feature type="coiled-coil region" evidence="1">
    <location>
        <begin position="772"/>
        <end position="869"/>
    </location>
</feature>
<evidence type="ECO:0000313" key="4">
    <source>
        <dbReference type="EMBL" id="EFP11712.1"/>
    </source>
</evidence>
<dbReference type="Proteomes" id="UP000008281">
    <property type="component" value="Unassembled WGS sequence"/>
</dbReference>
<evidence type="ECO:0000259" key="3">
    <source>
        <dbReference type="Pfam" id="PF25100"/>
    </source>
</evidence>
<feature type="region of interest" description="Disordered" evidence="2">
    <location>
        <begin position="64"/>
        <end position="94"/>
    </location>
</feature>
<dbReference type="InterPro" id="IPR013083">
    <property type="entry name" value="Znf_RING/FYVE/PHD"/>
</dbReference>
<dbReference type="InParanoid" id="E3MXP3"/>
<protein>
    <recommendedName>
        <fullName evidence="3">DUF7809 domain-containing protein</fullName>
    </recommendedName>
</protein>
<gene>
    <name evidence="4" type="ORF">CRE_27740</name>
</gene>
<dbReference type="SUPFAM" id="SSF57850">
    <property type="entry name" value="RING/U-box"/>
    <property type="match status" value="1"/>
</dbReference>
<dbReference type="PANTHER" id="PTHR21447">
    <property type="entry name" value="RING-TYPE DOMAIN-CONTAINING PROTEIN-RELATED"/>
    <property type="match status" value="1"/>
</dbReference>
<dbReference type="Gene3D" id="3.30.40.10">
    <property type="entry name" value="Zinc/RING finger domain, C3HC4 (zinc finger)"/>
    <property type="match status" value="1"/>
</dbReference>
<dbReference type="GO" id="GO:0045121">
    <property type="term" value="C:membrane raft"/>
    <property type="evidence" value="ECO:0007669"/>
    <property type="project" value="TreeGrafter"/>
</dbReference>
<dbReference type="PANTHER" id="PTHR21447:SF13">
    <property type="entry name" value="RING-TYPE DOMAIN-CONTAINING PROTEIN"/>
    <property type="match status" value="1"/>
</dbReference>
<keyword evidence="1" id="KW-0175">Coiled coil</keyword>
<sequence length="980" mass="113242">MCNQYSQPALIAPKDCKKCTRSSTALTETQNELKMSQDQLKDMQQKITNTEEELSDLKKQHEKIVESEAKKTGELAETKEELSEEKEKNQEKEEEILKASKENEELQKTILKLTAENEANENVIQKLLDRITDLSISNQKTNHIDEKTTEESTPTASVTSKNAPLVIDCLICSSQIKSGQEVIRLSFPVEKSFMDYCSCLELRPFLRDLESYGSMKLVEEDGEEMIQTMLDKSNNQLSKCWFPSLVNPQFLQECTDRPRRLPRISKYSEILLKIFASPVIYNSLNGEKYICKPDIYTVVQNIALHTIKRDKTDSFRVLLAHVLKSKSMRTDGQVEFVKFDEKMFDEIEKEMREGETKGLQQAWAQRHHLEMLLLAKNYAAIASKFRELNPTFWDLILSTYLEPLQLLSRTHLAEAKELVFIMLSNTCVINGIEQVMAKRASLLMSTPESSSITVRLFEDGKEKYVMDMELYHALNRVSPESERFDIRNDGFVYKGMSFECVKAEFGDRIQKIEVWSGRKYKIIPNYFQFIRTPILRSKHCAVPIRSHFPGEFVIPAVDYFFEFWKNKQQYFLRADIRVESVASKSLEQYGVSPVKDVRNAKKDGFTAQNLKNELAHLGLTNTFPEIQDYAEDVYEKIDKAKKERYLRTCDLFDALENCQLICVLNRAPSVRYLVYYFANLYNFQLKKFLHHQKGCERVLGYRCEQCKKEKTMSDALEVSQQPAEVQKTSDIQNSMKNLKIESSGASMLNQYSQPALFAPKDYEKCFQSSKVLTETQNELKMSQDQLKDMQQEITNAEKELSDLKKESEKIVESKAKKTEELAKMEGELNNEKEKNQEKEEEILKASKENEELQKMILKMTAENEANENVIQKLLDRITDLSISNQKTNHIDEKTTEESTPTASVTSKNAPLVIDCLICSSQIKSGQKVIRCPLCKRRFHSNVILFHFLSTFPHFPHFQCAFKWRKDHTQCPACNGDLPGI</sequence>
<proteinExistence type="predicted"/>
<dbReference type="GO" id="GO:0045087">
    <property type="term" value="P:innate immune response"/>
    <property type="evidence" value="ECO:0007669"/>
    <property type="project" value="TreeGrafter"/>
</dbReference>
<evidence type="ECO:0000256" key="2">
    <source>
        <dbReference type="SAM" id="MobiDB-lite"/>
    </source>
</evidence>